<keyword evidence="2" id="KW-1185">Reference proteome</keyword>
<sequence>MKHEALSRSVIGAAMAVLNELRPGLDEKVYENAMVVELKHRGHQVDQQSRFPVYYRESQVGVLVPDLIVDGVLIADPKVVSVFNDNHVAQMVGYLAISQLEVALLLNFKHAKLEWKRIVR</sequence>
<dbReference type="NCBIfam" id="TIGR04256">
    <property type="entry name" value="GxxExxY"/>
    <property type="match status" value="1"/>
</dbReference>
<accession>A0A518D6R1</accession>
<dbReference type="InterPro" id="IPR026350">
    <property type="entry name" value="GxxExxY"/>
</dbReference>
<proteinExistence type="predicted"/>
<organism evidence="1 2">
    <name type="scientific">Pirellulimonas nuda</name>
    <dbReference type="NCBI Taxonomy" id="2528009"/>
    <lineage>
        <taxon>Bacteria</taxon>
        <taxon>Pseudomonadati</taxon>
        <taxon>Planctomycetota</taxon>
        <taxon>Planctomycetia</taxon>
        <taxon>Pirellulales</taxon>
        <taxon>Lacipirellulaceae</taxon>
        <taxon>Pirellulimonas</taxon>
    </lineage>
</organism>
<dbReference type="OrthoDB" id="9798792at2"/>
<gene>
    <name evidence="1" type="ORF">Pla175_04970</name>
</gene>
<name>A0A518D6R1_9BACT</name>
<dbReference type="RefSeq" id="WP_145281015.1">
    <property type="nucleotide sequence ID" value="NZ_CP036291.1"/>
</dbReference>
<evidence type="ECO:0008006" key="3">
    <source>
        <dbReference type="Google" id="ProtNLM"/>
    </source>
</evidence>
<protein>
    <recommendedName>
        <fullName evidence="3">GxxExxY protein</fullName>
    </recommendedName>
</protein>
<dbReference type="EMBL" id="CP036291">
    <property type="protein sequence ID" value="QDU87141.1"/>
    <property type="molecule type" value="Genomic_DNA"/>
</dbReference>
<evidence type="ECO:0000313" key="1">
    <source>
        <dbReference type="EMBL" id="QDU87141.1"/>
    </source>
</evidence>
<reference evidence="1 2" key="1">
    <citation type="submission" date="2019-02" db="EMBL/GenBank/DDBJ databases">
        <title>Deep-cultivation of Planctomycetes and their phenomic and genomic characterization uncovers novel biology.</title>
        <authorList>
            <person name="Wiegand S."/>
            <person name="Jogler M."/>
            <person name="Boedeker C."/>
            <person name="Pinto D."/>
            <person name="Vollmers J."/>
            <person name="Rivas-Marin E."/>
            <person name="Kohn T."/>
            <person name="Peeters S.H."/>
            <person name="Heuer A."/>
            <person name="Rast P."/>
            <person name="Oberbeckmann S."/>
            <person name="Bunk B."/>
            <person name="Jeske O."/>
            <person name="Meyerdierks A."/>
            <person name="Storesund J.E."/>
            <person name="Kallscheuer N."/>
            <person name="Luecker S."/>
            <person name="Lage O.M."/>
            <person name="Pohl T."/>
            <person name="Merkel B.J."/>
            <person name="Hornburger P."/>
            <person name="Mueller R.-W."/>
            <person name="Bruemmer F."/>
            <person name="Labrenz M."/>
            <person name="Spormann A.M."/>
            <person name="Op den Camp H."/>
            <person name="Overmann J."/>
            <person name="Amann R."/>
            <person name="Jetten M.S.M."/>
            <person name="Mascher T."/>
            <person name="Medema M.H."/>
            <person name="Devos D.P."/>
            <person name="Kaster A.-K."/>
            <person name="Ovreas L."/>
            <person name="Rohde M."/>
            <person name="Galperin M.Y."/>
            <person name="Jogler C."/>
        </authorList>
    </citation>
    <scope>NUCLEOTIDE SEQUENCE [LARGE SCALE GENOMIC DNA]</scope>
    <source>
        <strain evidence="1 2">Pla175</strain>
    </source>
</reference>
<dbReference type="Pfam" id="PF13366">
    <property type="entry name" value="PDDEXK_3"/>
    <property type="match status" value="1"/>
</dbReference>
<dbReference type="KEGG" id="pnd:Pla175_04970"/>
<dbReference type="AlphaFoldDB" id="A0A518D6R1"/>
<evidence type="ECO:0000313" key="2">
    <source>
        <dbReference type="Proteomes" id="UP000317429"/>
    </source>
</evidence>
<dbReference type="Proteomes" id="UP000317429">
    <property type="component" value="Chromosome"/>
</dbReference>